<sequence>MENQDIGQALNYTSLEAGILGGGWLTWSPKVLTPEILGTVERQGRLPSLLGSVQRNLVRMSPTVSPKRAVAGKLPVGVGQGVENMAATSGPAKEPTSKGQKPSSNLHVILLQASSHLTWNPAPSRNIPILILGYLIEQKASQSLAETIFLSLNEKKRKLFTLPNSKSYPC</sequence>
<proteinExistence type="predicted"/>
<dbReference type="EMBL" id="ML208966">
    <property type="protein sequence ID" value="TFK59476.1"/>
    <property type="molecule type" value="Genomic_DNA"/>
</dbReference>
<accession>A0ACD3A1F2</accession>
<reference evidence="1 2" key="1">
    <citation type="journal article" date="2019" name="Nat. Ecol. Evol.">
        <title>Megaphylogeny resolves global patterns of mushroom evolution.</title>
        <authorList>
            <person name="Varga T."/>
            <person name="Krizsan K."/>
            <person name="Foldi C."/>
            <person name="Dima B."/>
            <person name="Sanchez-Garcia M."/>
            <person name="Sanchez-Ramirez S."/>
            <person name="Szollosi G.J."/>
            <person name="Szarkandi J.G."/>
            <person name="Papp V."/>
            <person name="Albert L."/>
            <person name="Andreopoulos W."/>
            <person name="Angelini C."/>
            <person name="Antonin V."/>
            <person name="Barry K.W."/>
            <person name="Bougher N.L."/>
            <person name="Buchanan P."/>
            <person name="Buyck B."/>
            <person name="Bense V."/>
            <person name="Catcheside P."/>
            <person name="Chovatia M."/>
            <person name="Cooper J."/>
            <person name="Damon W."/>
            <person name="Desjardin D."/>
            <person name="Finy P."/>
            <person name="Geml J."/>
            <person name="Haridas S."/>
            <person name="Hughes K."/>
            <person name="Justo A."/>
            <person name="Karasinski D."/>
            <person name="Kautmanova I."/>
            <person name="Kiss B."/>
            <person name="Kocsube S."/>
            <person name="Kotiranta H."/>
            <person name="LaButti K.M."/>
            <person name="Lechner B.E."/>
            <person name="Liimatainen K."/>
            <person name="Lipzen A."/>
            <person name="Lukacs Z."/>
            <person name="Mihaltcheva S."/>
            <person name="Morgado L.N."/>
            <person name="Niskanen T."/>
            <person name="Noordeloos M.E."/>
            <person name="Ohm R.A."/>
            <person name="Ortiz-Santana B."/>
            <person name="Ovrebo C."/>
            <person name="Racz N."/>
            <person name="Riley R."/>
            <person name="Savchenko A."/>
            <person name="Shiryaev A."/>
            <person name="Soop K."/>
            <person name="Spirin V."/>
            <person name="Szebenyi C."/>
            <person name="Tomsovsky M."/>
            <person name="Tulloss R.E."/>
            <person name="Uehling J."/>
            <person name="Grigoriev I.V."/>
            <person name="Vagvolgyi C."/>
            <person name="Papp T."/>
            <person name="Martin F.M."/>
            <person name="Miettinen O."/>
            <person name="Hibbett D.S."/>
            <person name="Nagy L.G."/>
        </authorList>
    </citation>
    <scope>NUCLEOTIDE SEQUENCE [LARGE SCALE GENOMIC DNA]</scope>
    <source>
        <strain evidence="1 2">NL-1719</strain>
    </source>
</reference>
<protein>
    <submittedName>
        <fullName evidence="1">Uncharacterized protein</fullName>
    </submittedName>
</protein>
<gene>
    <name evidence="1" type="ORF">BDN72DRAFT_945468</name>
</gene>
<evidence type="ECO:0000313" key="2">
    <source>
        <dbReference type="Proteomes" id="UP000308600"/>
    </source>
</evidence>
<dbReference type="Proteomes" id="UP000308600">
    <property type="component" value="Unassembled WGS sequence"/>
</dbReference>
<evidence type="ECO:0000313" key="1">
    <source>
        <dbReference type="EMBL" id="TFK59476.1"/>
    </source>
</evidence>
<name>A0ACD3A1F2_9AGAR</name>
<keyword evidence="2" id="KW-1185">Reference proteome</keyword>
<organism evidence="1 2">
    <name type="scientific">Pluteus cervinus</name>
    <dbReference type="NCBI Taxonomy" id="181527"/>
    <lineage>
        <taxon>Eukaryota</taxon>
        <taxon>Fungi</taxon>
        <taxon>Dikarya</taxon>
        <taxon>Basidiomycota</taxon>
        <taxon>Agaricomycotina</taxon>
        <taxon>Agaricomycetes</taxon>
        <taxon>Agaricomycetidae</taxon>
        <taxon>Agaricales</taxon>
        <taxon>Pluteineae</taxon>
        <taxon>Pluteaceae</taxon>
        <taxon>Pluteus</taxon>
    </lineage>
</organism>